<dbReference type="SUPFAM" id="SSF50965">
    <property type="entry name" value="Galactose oxidase, central domain"/>
    <property type="match status" value="1"/>
</dbReference>
<dbReference type="InterPro" id="IPR050796">
    <property type="entry name" value="SCF_F-box_component"/>
</dbReference>
<dbReference type="InterPro" id="IPR036047">
    <property type="entry name" value="F-box-like_dom_sf"/>
</dbReference>
<dbReference type="PROSITE" id="PS50181">
    <property type="entry name" value="FBOX"/>
    <property type="match status" value="1"/>
</dbReference>
<dbReference type="Pfam" id="PF07734">
    <property type="entry name" value="FBA_1"/>
    <property type="match status" value="1"/>
</dbReference>
<dbReference type="EMBL" id="JAGKQM010000008">
    <property type="protein sequence ID" value="KAH0915131.1"/>
    <property type="molecule type" value="Genomic_DNA"/>
</dbReference>
<dbReference type="InterPro" id="IPR011043">
    <property type="entry name" value="Gal_Oxase/kelch_b-propeller"/>
</dbReference>
<organism evidence="3 4">
    <name type="scientific">Brassica napus</name>
    <name type="common">Rape</name>
    <dbReference type="NCBI Taxonomy" id="3708"/>
    <lineage>
        <taxon>Eukaryota</taxon>
        <taxon>Viridiplantae</taxon>
        <taxon>Streptophyta</taxon>
        <taxon>Embryophyta</taxon>
        <taxon>Tracheophyta</taxon>
        <taxon>Spermatophyta</taxon>
        <taxon>Magnoliopsida</taxon>
        <taxon>eudicotyledons</taxon>
        <taxon>Gunneridae</taxon>
        <taxon>Pentapetalae</taxon>
        <taxon>rosids</taxon>
        <taxon>malvids</taxon>
        <taxon>Brassicales</taxon>
        <taxon>Brassicaceae</taxon>
        <taxon>Brassiceae</taxon>
        <taxon>Brassica</taxon>
    </lineage>
</organism>
<dbReference type="PANTHER" id="PTHR31672">
    <property type="entry name" value="BNACNNG10540D PROTEIN"/>
    <property type="match status" value="1"/>
</dbReference>
<sequence length="540" mass="61587">MIYNVDKPWREIGTTLSKKRLSVKLLLPDDVIELILERLPVMSLLRFKSVSKKWKSTVEDRRFQERQLLCRKQSRGPDFLFMSLRDDDQIIKHAPIIFYRSEIVYNMWFRSLCWSICHGSCDSLVCLYDTRVGVVVANPATRWYQTFPLARIQHYMSRHGVSVSPSPKLGFGKDKLNGTYKPVFLYNSFGFVLDNVTTCEVFDVSTNAWRYVHPASLYRINAYNNPVFFDGSLYWLTELEENVLSFDHHNQTFQVICKAPIAHVCDPSSVSMCILDNSLFVSENNWSTLEIRSLDCSRGNTKTWKKMCSVGLIKRVSFFRECALLPIAILDKTKFGPVINRTENQRGIDLVSGFSVPEPMSHSVFIISGEFSHLCKRVMIAEAETKDTMEEIQTQKKEEEEDEEEGPPPGWESTVLPPPPIAAVTTAVNSTTAAEISGILNESVFRGSRWRKWCVDLAGVYFRIPEEPNTSSVLAVRLLISFLKVGQVKCSNCELLLMYPYGAPSVRCSSCKSVTDIREDNKRPPWSVLQGPLKTFSSVR</sequence>
<gene>
    <name evidence="3" type="ORF">HID58_029577</name>
</gene>
<dbReference type="SUPFAM" id="SSF81383">
    <property type="entry name" value="F-box domain"/>
    <property type="match status" value="1"/>
</dbReference>
<dbReference type="SMART" id="SM00256">
    <property type="entry name" value="FBOX"/>
    <property type="match status" value="1"/>
</dbReference>
<evidence type="ECO:0000259" key="2">
    <source>
        <dbReference type="PROSITE" id="PS50181"/>
    </source>
</evidence>
<dbReference type="PANTHER" id="PTHR31672:SF13">
    <property type="entry name" value="F-BOX PROTEIN CPR30-LIKE"/>
    <property type="match status" value="1"/>
</dbReference>
<keyword evidence="4" id="KW-1185">Reference proteome</keyword>
<dbReference type="Pfam" id="PF06943">
    <property type="entry name" value="zf-LSD1"/>
    <property type="match status" value="1"/>
</dbReference>
<feature type="region of interest" description="Disordered" evidence="1">
    <location>
        <begin position="386"/>
        <end position="418"/>
    </location>
</feature>
<evidence type="ECO:0000313" key="3">
    <source>
        <dbReference type="EMBL" id="KAH0915131.1"/>
    </source>
</evidence>
<feature type="domain" description="F-box" evidence="2">
    <location>
        <begin position="21"/>
        <end position="66"/>
    </location>
</feature>
<dbReference type="Gene3D" id="1.20.1280.50">
    <property type="match status" value="1"/>
</dbReference>
<evidence type="ECO:0000256" key="1">
    <source>
        <dbReference type="SAM" id="MobiDB-lite"/>
    </source>
</evidence>
<proteinExistence type="predicted"/>
<dbReference type="Pfam" id="PF00646">
    <property type="entry name" value="F-box"/>
    <property type="match status" value="1"/>
</dbReference>
<evidence type="ECO:0000313" key="4">
    <source>
        <dbReference type="Proteomes" id="UP000824890"/>
    </source>
</evidence>
<dbReference type="NCBIfam" id="TIGR01053">
    <property type="entry name" value="LSD1"/>
    <property type="match status" value="1"/>
</dbReference>
<dbReference type="InterPro" id="IPR006527">
    <property type="entry name" value="F-box-assoc_dom_typ1"/>
</dbReference>
<reference evidence="3 4" key="1">
    <citation type="submission" date="2021-05" db="EMBL/GenBank/DDBJ databases">
        <title>Genome Assembly of Synthetic Allotetraploid Brassica napus Reveals Homoeologous Exchanges between Subgenomes.</title>
        <authorList>
            <person name="Davis J.T."/>
        </authorList>
    </citation>
    <scope>NUCLEOTIDE SEQUENCE [LARGE SCALE GENOMIC DNA]</scope>
    <source>
        <strain evidence="4">cv. Da-Ae</strain>
        <tissue evidence="3">Seedling</tissue>
    </source>
</reference>
<dbReference type="NCBIfam" id="TIGR01640">
    <property type="entry name" value="F_box_assoc_1"/>
    <property type="match status" value="1"/>
</dbReference>
<accession>A0ABQ8CDH8</accession>
<dbReference type="Proteomes" id="UP000824890">
    <property type="component" value="Unassembled WGS sequence"/>
</dbReference>
<comment type="caution">
    <text evidence="3">The sequence shown here is derived from an EMBL/GenBank/DDBJ whole genome shotgun (WGS) entry which is preliminary data.</text>
</comment>
<name>A0ABQ8CDH8_BRANA</name>
<dbReference type="InterPro" id="IPR017451">
    <property type="entry name" value="F-box-assoc_interact_dom"/>
</dbReference>
<dbReference type="InterPro" id="IPR001810">
    <property type="entry name" value="F-box_dom"/>
</dbReference>
<dbReference type="InterPro" id="IPR005735">
    <property type="entry name" value="Znf_LSD1"/>
</dbReference>
<protein>
    <recommendedName>
        <fullName evidence="2">F-box domain-containing protein</fullName>
    </recommendedName>
</protein>
<feature type="compositionally biased region" description="Basic and acidic residues" evidence="1">
    <location>
        <begin position="386"/>
        <end position="398"/>
    </location>
</feature>
<dbReference type="CDD" id="cd22157">
    <property type="entry name" value="F-box_AtFBW1-like"/>
    <property type="match status" value="1"/>
</dbReference>